<reference evidence="2" key="1">
    <citation type="submission" date="2019-08" db="EMBL/GenBank/DDBJ databases">
        <title>The genome of the North American firefly Photinus pyralis.</title>
        <authorList>
            <consortium name="Photinus pyralis genome working group"/>
            <person name="Fallon T.R."/>
            <person name="Sander Lower S.E."/>
            <person name="Weng J.-K."/>
        </authorList>
    </citation>
    <scope>NUCLEOTIDE SEQUENCE</scope>
    <source>
        <strain evidence="2">TRF0915ILg1</strain>
        <tissue evidence="2">Whole body</tissue>
    </source>
</reference>
<protein>
    <recommendedName>
        <fullName evidence="1">Integrase catalytic domain-containing protein</fullName>
    </recommendedName>
</protein>
<dbReference type="PROSITE" id="PS50994">
    <property type="entry name" value="INTEGRASE"/>
    <property type="match status" value="1"/>
</dbReference>
<evidence type="ECO:0000313" key="3">
    <source>
        <dbReference type="Proteomes" id="UP000801492"/>
    </source>
</evidence>
<dbReference type="PANTHER" id="PTHR37984:SF7">
    <property type="entry name" value="INTEGRASE CATALYTIC DOMAIN-CONTAINING PROTEIN"/>
    <property type="match status" value="1"/>
</dbReference>
<gene>
    <name evidence="2" type="ORF">ILUMI_06772</name>
</gene>
<dbReference type="OrthoDB" id="8038132at2759"/>
<dbReference type="InterPro" id="IPR050951">
    <property type="entry name" value="Retrovirus_Pol_polyprotein"/>
</dbReference>
<keyword evidence="3" id="KW-1185">Reference proteome</keyword>
<evidence type="ECO:0000259" key="1">
    <source>
        <dbReference type="PROSITE" id="PS50994"/>
    </source>
</evidence>
<proteinExistence type="predicted"/>
<dbReference type="InterPro" id="IPR012337">
    <property type="entry name" value="RNaseH-like_sf"/>
</dbReference>
<evidence type="ECO:0000313" key="2">
    <source>
        <dbReference type="EMBL" id="KAF2899403.1"/>
    </source>
</evidence>
<feature type="domain" description="Integrase catalytic" evidence="1">
    <location>
        <begin position="171"/>
        <end position="332"/>
    </location>
</feature>
<dbReference type="PANTHER" id="PTHR37984">
    <property type="entry name" value="PROTEIN CBG26694"/>
    <property type="match status" value="1"/>
</dbReference>
<dbReference type="SUPFAM" id="SSF53098">
    <property type="entry name" value="Ribonuclease H-like"/>
    <property type="match status" value="1"/>
</dbReference>
<dbReference type="EMBL" id="VTPC01002823">
    <property type="protein sequence ID" value="KAF2899403.1"/>
    <property type="molecule type" value="Genomic_DNA"/>
</dbReference>
<sequence length="345" mass="40088">MTRLVSSSDKCILRSQLRCGKKNNTNPKADRKFRCKRCKTTHEPRECPVYEIEGKKVRVKIDTEGDVNVLPLNIFKHVNEQFKVRAAQYMSKAFEGTMSKPRDIRYIVLPYGLSDLRDLFEEEVEKHFENIKNIIICHRDIIAAGTTREEHDRGLICEKYMPSNSKEAMLPHLVPKLRFNKIGADILEYGSKSYMIVIDHFSHWTEIFPLASKTSEAVINLFQDVFTKFGYPQHIVADNLPFVSYKCKTYYSNKYINIITCTPHHHQSNGLAEKAVSISKQILFKSRDEKNNYYELLLEYNNIPILNLDASPSQILQSRILRTQLPITSKKLEPQMSIYVHKKIV</sequence>
<dbReference type="InterPro" id="IPR001584">
    <property type="entry name" value="Integrase_cat-core"/>
</dbReference>
<name>A0A8K0DA03_IGNLU</name>
<dbReference type="GO" id="GO:0003676">
    <property type="term" value="F:nucleic acid binding"/>
    <property type="evidence" value="ECO:0007669"/>
    <property type="project" value="InterPro"/>
</dbReference>
<dbReference type="InterPro" id="IPR036397">
    <property type="entry name" value="RNaseH_sf"/>
</dbReference>
<dbReference type="Gene3D" id="3.30.420.10">
    <property type="entry name" value="Ribonuclease H-like superfamily/Ribonuclease H"/>
    <property type="match status" value="1"/>
</dbReference>
<dbReference type="AlphaFoldDB" id="A0A8K0DA03"/>
<dbReference type="Proteomes" id="UP000801492">
    <property type="component" value="Unassembled WGS sequence"/>
</dbReference>
<comment type="caution">
    <text evidence="2">The sequence shown here is derived from an EMBL/GenBank/DDBJ whole genome shotgun (WGS) entry which is preliminary data.</text>
</comment>
<accession>A0A8K0DA03</accession>
<organism evidence="2 3">
    <name type="scientific">Ignelater luminosus</name>
    <name type="common">Cucubano</name>
    <name type="synonym">Pyrophorus luminosus</name>
    <dbReference type="NCBI Taxonomy" id="2038154"/>
    <lineage>
        <taxon>Eukaryota</taxon>
        <taxon>Metazoa</taxon>
        <taxon>Ecdysozoa</taxon>
        <taxon>Arthropoda</taxon>
        <taxon>Hexapoda</taxon>
        <taxon>Insecta</taxon>
        <taxon>Pterygota</taxon>
        <taxon>Neoptera</taxon>
        <taxon>Endopterygota</taxon>
        <taxon>Coleoptera</taxon>
        <taxon>Polyphaga</taxon>
        <taxon>Elateriformia</taxon>
        <taxon>Elateroidea</taxon>
        <taxon>Elateridae</taxon>
        <taxon>Agrypninae</taxon>
        <taxon>Pyrophorini</taxon>
        <taxon>Ignelater</taxon>
    </lineage>
</organism>
<dbReference type="GO" id="GO:0015074">
    <property type="term" value="P:DNA integration"/>
    <property type="evidence" value="ECO:0007669"/>
    <property type="project" value="InterPro"/>
</dbReference>